<dbReference type="EMBL" id="AVBG01000007">
    <property type="protein sequence ID" value="KGP91285.1"/>
    <property type="molecule type" value="Genomic_DNA"/>
</dbReference>
<dbReference type="Gene3D" id="3.50.80.20">
    <property type="entry name" value="D-Ala-D-Ala carboxypeptidase C, peptidase S13"/>
    <property type="match status" value="1"/>
</dbReference>
<evidence type="ECO:0000256" key="3">
    <source>
        <dbReference type="SAM" id="SignalP"/>
    </source>
</evidence>
<dbReference type="GO" id="GO:0000270">
    <property type="term" value="P:peptidoglycan metabolic process"/>
    <property type="evidence" value="ECO:0007669"/>
    <property type="project" value="TreeGrafter"/>
</dbReference>
<dbReference type="GO" id="GO:0004185">
    <property type="term" value="F:serine-type carboxypeptidase activity"/>
    <property type="evidence" value="ECO:0007669"/>
    <property type="project" value="InterPro"/>
</dbReference>
<reference evidence="4 5" key="1">
    <citation type="submission" date="2013-08" db="EMBL/GenBank/DDBJ databases">
        <title>Genome of Pontibacillus chungwhensis.</title>
        <authorList>
            <person name="Wang Q."/>
            <person name="Wang G."/>
        </authorList>
    </citation>
    <scope>NUCLEOTIDE SEQUENCE [LARGE SCALE GENOMIC DNA]</scope>
    <source>
        <strain evidence="4 5">BH030062</strain>
    </source>
</reference>
<evidence type="ECO:0000313" key="5">
    <source>
        <dbReference type="Proteomes" id="UP000030153"/>
    </source>
</evidence>
<dbReference type="GO" id="GO:0006508">
    <property type="term" value="P:proteolysis"/>
    <property type="evidence" value="ECO:0007669"/>
    <property type="project" value="InterPro"/>
</dbReference>
<keyword evidence="2" id="KW-0378">Hydrolase</keyword>
<dbReference type="PRINTS" id="PR00922">
    <property type="entry name" value="DADACBPTASE3"/>
</dbReference>
<dbReference type="Proteomes" id="UP000030153">
    <property type="component" value="Unassembled WGS sequence"/>
</dbReference>
<comment type="caution">
    <text evidence="4">The sequence shown here is derived from an EMBL/GenBank/DDBJ whole genome shotgun (WGS) entry which is preliminary data.</text>
</comment>
<feature type="signal peptide" evidence="3">
    <location>
        <begin position="1"/>
        <end position="26"/>
    </location>
</feature>
<keyword evidence="5" id="KW-1185">Reference proteome</keyword>
<dbReference type="OrthoDB" id="9802627at2"/>
<dbReference type="AlphaFoldDB" id="A0A0A2VC90"/>
<dbReference type="Gene3D" id="3.40.710.10">
    <property type="entry name" value="DD-peptidase/beta-lactamase superfamily"/>
    <property type="match status" value="2"/>
</dbReference>
<evidence type="ECO:0000256" key="2">
    <source>
        <dbReference type="ARBA" id="ARBA00022801"/>
    </source>
</evidence>
<evidence type="ECO:0000256" key="1">
    <source>
        <dbReference type="ARBA" id="ARBA00006096"/>
    </source>
</evidence>
<organism evidence="4 5">
    <name type="scientific">Pontibacillus chungwhensis BH030062</name>
    <dbReference type="NCBI Taxonomy" id="1385513"/>
    <lineage>
        <taxon>Bacteria</taxon>
        <taxon>Bacillati</taxon>
        <taxon>Bacillota</taxon>
        <taxon>Bacilli</taxon>
        <taxon>Bacillales</taxon>
        <taxon>Bacillaceae</taxon>
        <taxon>Pontibacillus</taxon>
    </lineage>
</organism>
<comment type="similarity">
    <text evidence="1">Belongs to the peptidase S13 family.</text>
</comment>
<keyword evidence="4" id="KW-0121">Carboxypeptidase</keyword>
<dbReference type="InterPro" id="IPR012338">
    <property type="entry name" value="Beta-lactam/transpept-like"/>
</dbReference>
<proteinExistence type="inferred from homology"/>
<keyword evidence="4" id="KW-0645">Protease</keyword>
<gene>
    <name evidence="4" type="ORF">N780_08950</name>
</gene>
<dbReference type="PANTHER" id="PTHR30023:SF0">
    <property type="entry name" value="PENICILLIN-SENSITIVE CARBOXYPEPTIDASE A"/>
    <property type="match status" value="1"/>
</dbReference>
<dbReference type="STRING" id="1385513.N780_08950"/>
<keyword evidence="3" id="KW-0732">Signal</keyword>
<name>A0A0A2VC90_9BACI</name>
<accession>A0A0A2VC90</accession>
<evidence type="ECO:0000313" key="4">
    <source>
        <dbReference type="EMBL" id="KGP91285.1"/>
    </source>
</evidence>
<dbReference type="RefSeq" id="WP_036783784.1">
    <property type="nucleotide sequence ID" value="NZ_AVBG01000007.1"/>
</dbReference>
<dbReference type="NCBIfam" id="TIGR00666">
    <property type="entry name" value="PBP4"/>
    <property type="match status" value="1"/>
</dbReference>
<dbReference type="PANTHER" id="PTHR30023">
    <property type="entry name" value="D-ALANYL-D-ALANINE CARBOXYPEPTIDASE"/>
    <property type="match status" value="1"/>
</dbReference>
<dbReference type="eggNOG" id="COG2027">
    <property type="taxonomic scope" value="Bacteria"/>
</dbReference>
<dbReference type="SUPFAM" id="SSF56601">
    <property type="entry name" value="beta-lactamase/transpeptidase-like"/>
    <property type="match status" value="1"/>
</dbReference>
<feature type="chain" id="PRO_5038375639" evidence="3">
    <location>
        <begin position="27"/>
        <end position="495"/>
    </location>
</feature>
<dbReference type="Pfam" id="PF02113">
    <property type="entry name" value="Peptidase_S13"/>
    <property type="match status" value="1"/>
</dbReference>
<protein>
    <submittedName>
        <fullName evidence="4">D-alanyl-D-alanine carboxypeptidase</fullName>
    </submittedName>
</protein>
<dbReference type="InterPro" id="IPR000667">
    <property type="entry name" value="Peptidase_S13"/>
</dbReference>
<sequence length="495" mass="53997">MFSKKGKQVIVLFLASFLLLAPYQSAPVTEINATDEEDALSSKLTEILSDESLDGALAGVSVRSAETGEVLYEYNEDLRLKPASNMKLLTAAAALDTLGSEYRFPTEVLADGEMKGGKLHGDLYLKGKGDPTLMKEDFEEMAESLRESGVREIKGDLIADDTWYDDVRLSEDISWNDETNYYAAQVSALTAAPNEDYDAGTVIVAAYPSDKEGEQADVQVTPETDYIDIINRTETVAADEEKDISIEREHGTNQIVVEGTIPVDGSRSRSWVAVSEPSGLALDIFHQALENEGIKVKGEQHLDGKAPDGAELLVSKESMPLEELLIPFMKLSNNGHAEVLVKEMGKITHGEGSWEEGLNVVEAYLSDIGVNADTMRLRDGSGMSHVNMVPANEISDLLYKVKKEEWFDEYLTSLPVAGDGDRFEGGTLRYRMGDTSAEGNVQAKTGSLTGVTSLSGYVTAENGEELIFSIILNNYLDSAQDIEDRIAITLANYGE</sequence>